<proteinExistence type="predicted"/>
<reference evidence="2" key="1">
    <citation type="submission" date="2011-10" db="EMBL/GenBank/DDBJ databases">
        <title>Identification and analysis of resistance gene analogs (RGAs) diversity in Rubus spp. Colombian germplasm.</title>
        <authorList>
            <person name="Afanador-Kafuri L."/>
            <person name="Alvarez E."/>
            <person name="Mejia J.F."/>
            <person name="Gonzalez A."/>
        </authorList>
    </citation>
    <scope>NUCLEOTIDE SEQUENCE</scope>
    <source>
        <tissue evidence="2">Leaf</tissue>
    </source>
</reference>
<feature type="non-terminal residue" evidence="2">
    <location>
        <position position="1"/>
    </location>
</feature>
<dbReference type="InterPro" id="IPR027417">
    <property type="entry name" value="P-loop_NTPase"/>
</dbReference>
<dbReference type="InterPro" id="IPR002182">
    <property type="entry name" value="NB-ARC"/>
</dbReference>
<dbReference type="SUPFAM" id="SSF52540">
    <property type="entry name" value="P-loop containing nucleoside triphosphate hydrolases"/>
    <property type="match status" value="1"/>
</dbReference>
<dbReference type="AlphaFoldDB" id="K4EWP8"/>
<organism evidence="2">
    <name type="scientific">Rubus glaucus</name>
    <name type="common">Andean raspberry</name>
    <dbReference type="NCBI Taxonomy" id="190226"/>
    <lineage>
        <taxon>Eukaryota</taxon>
        <taxon>Viridiplantae</taxon>
        <taxon>Streptophyta</taxon>
        <taxon>Embryophyta</taxon>
        <taxon>Tracheophyta</taxon>
        <taxon>Spermatophyta</taxon>
        <taxon>Magnoliopsida</taxon>
        <taxon>eudicotyledons</taxon>
        <taxon>Gunneridae</taxon>
        <taxon>Pentapetalae</taxon>
        <taxon>rosids</taxon>
        <taxon>fabids</taxon>
        <taxon>Rosales</taxon>
        <taxon>Rosaceae</taxon>
        <taxon>Rosoideae</taxon>
        <taxon>Rosoideae incertae sedis</taxon>
        <taxon>Rubus</taxon>
    </lineage>
</organism>
<sequence>CLGRPDLEALGLPCVATCNILLTSRSREVLSSEMHTPKEFRLEALSEEETWSLFEKMAGGIVKDDAIIKVAAQCQKLWRLATS</sequence>
<feature type="domain" description="NB-ARC" evidence="1">
    <location>
        <begin position="16"/>
        <end position="58"/>
    </location>
</feature>
<accession>K4EWP8</accession>
<dbReference type="EMBL" id="JN990338">
    <property type="protein sequence ID" value="AEW24001.1"/>
    <property type="molecule type" value="Genomic_DNA"/>
</dbReference>
<dbReference type="Pfam" id="PF00931">
    <property type="entry name" value="NB-ARC"/>
    <property type="match status" value="1"/>
</dbReference>
<feature type="non-terminal residue" evidence="2">
    <location>
        <position position="83"/>
    </location>
</feature>
<evidence type="ECO:0000313" key="2">
    <source>
        <dbReference type="EMBL" id="AEW24001.1"/>
    </source>
</evidence>
<dbReference type="GO" id="GO:0043531">
    <property type="term" value="F:ADP binding"/>
    <property type="evidence" value="ECO:0007669"/>
    <property type="project" value="InterPro"/>
</dbReference>
<name>K4EWP8_9ROSA</name>
<evidence type="ECO:0000259" key="1">
    <source>
        <dbReference type="Pfam" id="PF00931"/>
    </source>
</evidence>
<protein>
    <submittedName>
        <fullName evidence="2">Putative CC-NBS-LRR disease resistance protein</fullName>
    </submittedName>
</protein>